<accession>A0ABW6RTN6</accession>
<dbReference type="Gene3D" id="3.40.50.1820">
    <property type="entry name" value="alpha/beta hydrolase"/>
    <property type="match status" value="1"/>
</dbReference>
<protein>
    <submittedName>
        <fullName evidence="2">Alpha/beta fold hydrolase</fullName>
    </submittedName>
</protein>
<dbReference type="EMBL" id="JBIAQY010000002">
    <property type="protein sequence ID" value="MFF3567378.1"/>
    <property type="molecule type" value="Genomic_DNA"/>
</dbReference>
<keyword evidence="2" id="KW-0378">Hydrolase</keyword>
<dbReference type="Proteomes" id="UP001601992">
    <property type="component" value="Unassembled WGS sequence"/>
</dbReference>
<keyword evidence="3" id="KW-1185">Reference proteome</keyword>
<gene>
    <name evidence="2" type="ORF">ACFYXQ_06300</name>
</gene>
<dbReference type="RefSeq" id="WP_387402763.1">
    <property type="nucleotide sequence ID" value="NZ_JBIAQY010000002.1"/>
</dbReference>
<dbReference type="GO" id="GO:0016787">
    <property type="term" value="F:hydrolase activity"/>
    <property type="evidence" value="ECO:0007669"/>
    <property type="project" value="UniProtKB-KW"/>
</dbReference>
<organism evidence="2 3">
    <name type="scientific">Nocardia jiangxiensis</name>
    <dbReference type="NCBI Taxonomy" id="282685"/>
    <lineage>
        <taxon>Bacteria</taxon>
        <taxon>Bacillati</taxon>
        <taxon>Actinomycetota</taxon>
        <taxon>Actinomycetes</taxon>
        <taxon>Mycobacteriales</taxon>
        <taxon>Nocardiaceae</taxon>
        <taxon>Nocardia</taxon>
    </lineage>
</organism>
<dbReference type="InterPro" id="IPR000073">
    <property type="entry name" value="AB_hydrolase_1"/>
</dbReference>
<evidence type="ECO:0000313" key="3">
    <source>
        <dbReference type="Proteomes" id="UP001601992"/>
    </source>
</evidence>
<dbReference type="PANTHER" id="PTHR46438">
    <property type="entry name" value="ALPHA/BETA-HYDROLASES SUPERFAMILY PROTEIN"/>
    <property type="match status" value="1"/>
</dbReference>
<dbReference type="InterPro" id="IPR029058">
    <property type="entry name" value="AB_hydrolase_fold"/>
</dbReference>
<dbReference type="PRINTS" id="PR00412">
    <property type="entry name" value="EPOXHYDRLASE"/>
</dbReference>
<evidence type="ECO:0000313" key="2">
    <source>
        <dbReference type="EMBL" id="MFF3567378.1"/>
    </source>
</evidence>
<comment type="caution">
    <text evidence="2">The sequence shown here is derived from an EMBL/GenBank/DDBJ whole genome shotgun (WGS) entry which is preliminary data.</text>
</comment>
<evidence type="ECO:0000259" key="1">
    <source>
        <dbReference type="Pfam" id="PF12697"/>
    </source>
</evidence>
<reference evidence="2 3" key="1">
    <citation type="submission" date="2024-10" db="EMBL/GenBank/DDBJ databases">
        <title>The Natural Products Discovery Center: Release of the First 8490 Sequenced Strains for Exploring Actinobacteria Biosynthetic Diversity.</title>
        <authorList>
            <person name="Kalkreuter E."/>
            <person name="Kautsar S.A."/>
            <person name="Yang D."/>
            <person name="Bader C.D."/>
            <person name="Teijaro C.N."/>
            <person name="Fluegel L."/>
            <person name="Davis C.M."/>
            <person name="Simpson J.R."/>
            <person name="Lauterbach L."/>
            <person name="Steele A.D."/>
            <person name="Gui C."/>
            <person name="Meng S."/>
            <person name="Li G."/>
            <person name="Viehrig K."/>
            <person name="Ye F."/>
            <person name="Su P."/>
            <person name="Kiefer A.F."/>
            <person name="Nichols A."/>
            <person name="Cepeda A.J."/>
            <person name="Yan W."/>
            <person name="Fan B."/>
            <person name="Jiang Y."/>
            <person name="Adhikari A."/>
            <person name="Zheng C.-J."/>
            <person name="Schuster L."/>
            <person name="Cowan T.M."/>
            <person name="Smanski M.J."/>
            <person name="Chevrette M.G."/>
            <person name="De Carvalho L.P.S."/>
            <person name="Shen B."/>
        </authorList>
    </citation>
    <scope>NUCLEOTIDE SEQUENCE [LARGE SCALE GENOMIC DNA]</scope>
    <source>
        <strain evidence="2 3">NPDC002593</strain>
    </source>
</reference>
<dbReference type="Pfam" id="PF12697">
    <property type="entry name" value="Abhydrolase_6"/>
    <property type="match status" value="1"/>
</dbReference>
<dbReference type="InterPro" id="IPR000639">
    <property type="entry name" value="Epox_hydrolase-like"/>
</dbReference>
<feature type="domain" description="AB hydrolase-1" evidence="1">
    <location>
        <begin position="36"/>
        <end position="274"/>
    </location>
</feature>
<dbReference type="PANTHER" id="PTHR46438:SF2">
    <property type="entry name" value="ALPHA_BETA-HYDROLASES SUPERFAMILY PROTEIN"/>
    <property type="match status" value="1"/>
</dbReference>
<sequence>MNQESAVPRTRGAQRRTLIVDGSVTSYLEAGTGEPVVLLHGGEFGAGAEVGWEHTIDALAQRYRVLAPDMLGFGESAKVIDFTDGRGLRIRHIARFLELLGVESAHFVGNSMGAVNMFADITSATPRLPMRSMVAICGGGEIQSNEHMRALYDYDATPEAMRRIVTALFHSEKYPADEQYVRRRYEASIAPGAWEALAAARFRRPGADAPSGPSSHRAYERISIPVLVVEGGCDKLLPPGWAAEIAGAIARGRHTVVPEAGHCPQIEQPEVVNELLLTFLDEQSRTTTESDRPAPLRA</sequence>
<proteinExistence type="predicted"/>
<name>A0ABW6RTN6_9NOCA</name>
<dbReference type="SUPFAM" id="SSF53474">
    <property type="entry name" value="alpha/beta-Hydrolases"/>
    <property type="match status" value="1"/>
</dbReference>
<dbReference type="PRINTS" id="PR00111">
    <property type="entry name" value="ABHYDROLASE"/>
</dbReference>